<accession>A0A6C0I2H0</accession>
<feature type="transmembrane region" description="Helical" evidence="1">
    <location>
        <begin position="228"/>
        <end position="248"/>
    </location>
</feature>
<reference evidence="2" key="1">
    <citation type="journal article" date="2020" name="Nature">
        <title>Giant virus diversity and host interactions through global metagenomics.</title>
        <authorList>
            <person name="Schulz F."/>
            <person name="Roux S."/>
            <person name="Paez-Espino D."/>
            <person name="Jungbluth S."/>
            <person name="Walsh D.A."/>
            <person name="Denef V.J."/>
            <person name="McMahon K.D."/>
            <person name="Konstantinidis K.T."/>
            <person name="Eloe-Fadrosh E.A."/>
            <person name="Kyrpides N.C."/>
            <person name="Woyke T."/>
        </authorList>
    </citation>
    <scope>NUCLEOTIDE SEQUENCE</scope>
    <source>
        <strain evidence="2">GVMAG-M-3300023184-18</strain>
    </source>
</reference>
<protein>
    <submittedName>
        <fullName evidence="2">Uncharacterized protein</fullName>
    </submittedName>
</protein>
<keyword evidence="1" id="KW-0812">Transmembrane</keyword>
<sequence>MNSNLFNLNLTDKIMDIYDNQTFLERYGEYVFLSIIICVAFILLVTYIHIKINITKIRADWVNQKCKPNIMPFAGMINAPQNMSKIEYAEKNFTECTQNILTDISEMALIPVHYTVSIITATVGEISKVINDMRELVNKIRNSISEITSDIMSRILNIMTPLIETIITVKSMVGKSNGILTAVIYTLLGVYLAIKSLIGSILEIVIIILIAMAAAIILLFFIPIVGDILAAAGIIFFLIMSVPMGYLIGFSNQVLNVHSSKSIPSVPG</sequence>
<keyword evidence="1" id="KW-0472">Membrane</keyword>
<dbReference type="AlphaFoldDB" id="A0A6C0I2H0"/>
<dbReference type="EMBL" id="MN740081">
    <property type="protein sequence ID" value="QHT87074.1"/>
    <property type="molecule type" value="Genomic_DNA"/>
</dbReference>
<evidence type="ECO:0000313" key="2">
    <source>
        <dbReference type="EMBL" id="QHT87074.1"/>
    </source>
</evidence>
<organism evidence="2">
    <name type="scientific">viral metagenome</name>
    <dbReference type="NCBI Taxonomy" id="1070528"/>
    <lineage>
        <taxon>unclassified sequences</taxon>
        <taxon>metagenomes</taxon>
        <taxon>organismal metagenomes</taxon>
    </lineage>
</organism>
<evidence type="ECO:0000256" key="1">
    <source>
        <dbReference type="SAM" id="Phobius"/>
    </source>
</evidence>
<feature type="transmembrane region" description="Helical" evidence="1">
    <location>
        <begin position="200"/>
        <end position="221"/>
    </location>
</feature>
<proteinExistence type="predicted"/>
<keyword evidence="1" id="KW-1133">Transmembrane helix</keyword>
<name>A0A6C0I2H0_9ZZZZ</name>
<feature type="transmembrane region" description="Helical" evidence="1">
    <location>
        <begin position="177"/>
        <end position="194"/>
    </location>
</feature>
<feature type="transmembrane region" description="Helical" evidence="1">
    <location>
        <begin position="30"/>
        <end position="50"/>
    </location>
</feature>